<evidence type="ECO:0000256" key="6">
    <source>
        <dbReference type="ARBA" id="ARBA00022989"/>
    </source>
</evidence>
<dbReference type="InterPro" id="IPR002549">
    <property type="entry name" value="AI-2E-like"/>
</dbReference>
<dbReference type="GO" id="GO:0005886">
    <property type="term" value="C:plasma membrane"/>
    <property type="evidence" value="ECO:0007669"/>
    <property type="project" value="UniProtKB-SubCell"/>
</dbReference>
<keyword evidence="6 8" id="KW-1133">Transmembrane helix</keyword>
<proteinExistence type="inferred from homology"/>
<feature type="transmembrane region" description="Helical" evidence="8">
    <location>
        <begin position="77"/>
        <end position="98"/>
    </location>
</feature>
<gene>
    <name evidence="9" type="ORF">BUW47_07960</name>
</gene>
<keyword evidence="7 8" id="KW-0472">Membrane</keyword>
<dbReference type="AlphaFoldDB" id="A0A1L7GWJ3"/>
<reference evidence="9 10" key="1">
    <citation type="submission" date="2016-12" db="EMBL/GenBank/DDBJ databases">
        <title>Complete Genome Sequence of Lactobacillus fermentum Strain SNUV175, a Probiotic for Treatment of Bacterial Vaginosis.</title>
        <authorList>
            <person name="Lee S."/>
            <person name="You H.J."/>
            <person name="Kwon B."/>
            <person name="Ko G."/>
        </authorList>
    </citation>
    <scope>NUCLEOTIDE SEQUENCE [LARGE SCALE GENOMIC DNA]</scope>
    <source>
        <strain evidence="9 10">SNUV175</strain>
    </source>
</reference>
<dbReference type="OrthoDB" id="9793390at2"/>
<evidence type="ECO:0000256" key="1">
    <source>
        <dbReference type="ARBA" id="ARBA00004651"/>
    </source>
</evidence>
<comment type="similarity">
    <text evidence="2">Belongs to the autoinducer-2 exporter (AI-2E) (TC 2.A.86) family.</text>
</comment>
<evidence type="ECO:0000256" key="2">
    <source>
        <dbReference type="ARBA" id="ARBA00009773"/>
    </source>
</evidence>
<keyword evidence="4" id="KW-1003">Cell membrane</keyword>
<feature type="transmembrane region" description="Helical" evidence="8">
    <location>
        <begin position="9"/>
        <end position="30"/>
    </location>
</feature>
<dbReference type="EMBL" id="CP019030">
    <property type="protein sequence ID" value="APU46351.1"/>
    <property type="molecule type" value="Genomic_DNA"/>
</dbReference>
<evidence type="ECO:0000313" key="9">
    <source>
        <dbReference type="EMBL" id="APU46351.1"/>
    </source>
</evidence>
<evidence type="ECO:0000256" key="3">
    <source>
        <dbReference type="ARBA" id="ARBA00022448"/>
    </source>
</evidence>
<dbReference type="PANTHER" id="PTHR21716">
    <property type="entry name" value="TRANSMEMBRANE PROTEIN"/>
    <property type="match status" value="1"/>
</dbReference>
<feature type="transmembrane region" description="Helical" evidence="8">
    <location>
        <begin position="232"/>
        <end position="257"/>
    </location>
</feature>
<protein>
    <submittedName>
        <fullName evidence="9">AI-2E family transporter</fullName>
    </submittedName>
</protein>
<feature type="transmembrane region" description="Helical" evidence="8">
    <location>
        <begin position="36"/>
        <end position="56"/>
    </location>
</feature>
<evidence type="ECO:0000256" key="8">
    <source>
        <dbReference type="SAM" id="Phobius"/>
    </source>
</evidence>
<dbReference type="RefSeq" id="WP_075667526.1">
    <property type="nucleotide sequence ID" value="NZ_CP019030.1"/>
</dbReference>
<dbReference type="Proteomes" id="UP000185427">
    <property type="component" value="Chromosome"/>
</dbReference>
<sequence length="372" mass="41189">MPKSYQKALFWSFELLIIASLIWVCTQINFVFTPLLVFVSVVITPLIISLFLYYMLNPLFRLLMKIKIYKWHMKRGIASLVVVIGLVLIVAGGISALIPPVLNELNQVIHWLPQAAKESQKIIQEISEHPWVRKLHLSTYYGQINDQVSKYVRQIVTGLTSSAGTIIGTITSTVIVAITVPVMLFYMFKDGNRLVPSVQKLFPENSRDEVGELLRKMSQILSSYISGQAIECLFVAIATSIGYLIIGQPLAVALGVVAGIANMIPYVGPYIGITPSLMVSIAVAPEKIIWVIVVVVIVQQIDGNIIYPNIIGKTLQIHPLTIIMLLLAAGNIAGIPGMILCIPCYAVVKTVVTYLISIYHLRKRENDKGYEG</sequence>
<feature type="transmembrane region" description="Helical" evidence="8">
    <location>
        <begin position="277"/>
        <end position="298"/>
    </location>
</feature>
<organism evidence="9 10">
    <name type="scientific">Limosilactobacillus fermentum</name>
    <name type="common">Lactobacillus fermentum</name>
    <dbReference type="NCBI Taxonomy" id="1613"/>
    <lineage>
        <taxon>Bacteria</taxon>
        <taxon>Bacillati</taxon>
        <taxon>Bacillota</taxon>
        <taxon>Bacilli</taxon>
        <taxon>Lactobacillales</taxon>
        <taxon>Lactobacillaceae</taxon>
        <taxon>Limosilactobacillus</taxon>
    </lineage>
</organism>
<dbReference type="GO" id="GO:0055085">
    <property type="term" value="P:transmembrane transport"/>
    <property type="evidence" value="ECO:0007669"/>
    <property type="project" value="TreeGrafter"/>
</dbReference>
<evidence type="ECO:0000313" key="10">
    <source>
        <dbReference type="Proteomes" id="UP000185427"/>
    </source>
</evidence>
<dbReference type="PANTHER" id="PTHR21716:SF53">
    <property type="entry name" value="PERMEASE PERM-RELATED"/>
    <property type="match status" value="1"/>
</dbReference>
<accession>A0A1L7GWJ3</accession>
<feature type="transmembrane region" description="Helical" evidence="8">
    <location>
        <begin position="166"/>
        <end position="188"/>
    </location>
</feature>
<keyword evidence="5 8" id="KW-0812">Transmembrane</keyword>
<name>A0A1L7GWJ3_LIMFE</name>
<evidence type="ECO:0000256" key="7">
    <source>
        <dbReference type="ARBA" id="ARBA00023136"/>
    </source>
</evidence>
<evidence type="ECO:0000256" key="4">
    <source>
        <dbReference type="ARBA" id="ARBA00022475"/>
    </source>
</evidence>
<comment type="subcellular location">
    <subcellularLocation>
        <location evidence="1">Cell membrane</location>
        <topology evidence="1">Multi-pass membrane protein</topology>
    </subcellularLocation>
</comment>
<keyword evidence="3" id="KW-0813">Transport</keyword>
<evidence type="ECO:0000256" key="5">
    <source>
        <dbReference type="ARBA" id="ARBA00022692"/>
    </source>
</evidence>
<dbReference type="Pfam" id="PF01594">
    <property type="entry name" value="AI-2E_transport"/>
    <property type="match status" value="1"/>
</dbReference>